<organism evidence="2 3">
    <name type="scientific">Diacronema lutheri</name>
    <name type="common">Unicellular marine alga</name>
    <name type="synonym">Monochrysis lutheri</name>
    <dbReference type="NCBI Taxonomy" id="2081491"/>
    <lineage>
        <taxon>Eukaryota</taxon>
        <taxon>Haptista</taxon>
        <taxon>Haptophyta</taxon>
        <taxon>Pavlovophyceae</taxon>
        <taxon>Pavlovales</taxon>
        <taxon>Pavlovaceae</taxon>
        <taxon>Diacronema</taxon>
    </lineage>
</organism>
<proteinExistence type="predicted"/>
<accession>A0A8J5XV63</accession>
<comment type="caution">
    <text evidence="2">The sequence shown here is derived from an EMBL/GenBank/DDBJ whole genome shotgun (WGS) entry which is preliminary data.</text>
</comment>
<name>A0A8J5XV63_DIALT</name>
<dbReference type="OMA" id="KMRLFAR"/>
<dbReference type="OrthoDB" id="568147at2759"/>
<reference evidence="2" key="1">
    <citation type="submission" date="2021-05" db="EMBL/GenBank/DDBJ databases">
        <title>The genome of the haptophyte Pavlova lutheri (Diacronema luteri, Pavlovales) - a model for lipid biosynthesis in eukaryotic algae.</title>
        <authorList>
            <person name="Hulatt C.J."/>
            <person name="Posewitz M.C."/>
        </authorList>
    </citation>
    <scope>NUCLEOTIDE SEQUENCE</scope>
    <source>
        <strain evidence="2">NIVA-4/92</strain>
    </source>
</reference>
<sequence length="221" mass="24095">MAPTTAYEAMIAENIRRNRAVMEALGLNRTDACKHEELRNAADGQRTSKKRASKTQAHAANLGDSGERHREAVRRSQRLADLASAAPLDACTEIDPPGARRKRAAGDIDCTGEHKAARDDHLRWAGSQRRASVVGSASYEHTLHRVMTMSEAQLSRRMNAIERACGQHAVVKMRLFASVLALEGYAHLAEEANAAHQRLVEKLGLPQGDGEEEEGEAGVDV</sequence>
<evidence type="ECO:0000313" key="2">
    <source>
        <dbReference type="EMBL" id="KAG8468992.1"/>
    </source>
</evidence>
<dbReference type="EMBL" id="JAGTXO010000003">
    <property type="protein sequence ID" value="KAG8468992.1"/>
    <property type="molecule type" value="Genomic_DNA"/>
</dbReference>
<evidence type="ECO:0000256" key="1">
    <source>
        <dbReference type="SAM" id="MobiDB-lite"/>
    </source>
</evidence>
<evidence type="ECO:0000313" key="3">
    <source>
        <dbReference type="Proteomes" id="UP000751190"/>
    </source>
</evidence>
<gene>
    <name evidence="2" type="ORF">KFE25_007510</name>
</gene>
<protein>
    <submittedName>
        <fullName evidence="2">Uncharacterized protein</fullName>
    </submittedName>
</protein>
<keyword evidence="3" id="KW-1185">Reference proteome</keyword>
<dbReference type="AlphaFoldDB" id="A0A8J5XV63"/>
<dbReference type="Proteomes" id="UP000751190">
    <property type="component" value="Unassembled WGS sequence"/>
</dbReference>
<feature type="region of interest" description="Disordered" evidence="1">
    <location>
        <begin position="40"/>
        <end position="71"/>
    </location>
</feature>